<dbReference type="PRINTS" id="PR00039">
    <property type="entry name" value="HTHLYSR"/>
</dbReference>
<dbReference type="InterPro" id="IPR000847">
    <property type="entry name" value="LysR_HTH_N"/>
</dbReference>
<keyword evidence="2" id="KW-0805">Transcription regulation</keyword>
<gene>
    <name evidence="6" type="ORF">AGRA3207_007188</name>
</gene>
<evidence type="ECO:0000256" key="1">
    <source>
        <dbReference type="ARBA" id="ARBA00009437"/>
    </source>
</evidence>
<evidence type="ECO:0000313" key="7">
    <source>
        <dbReference type="Proteomes" id="UP001049518"/>
    </source>
</evidence>
<dbReference type="InterPro" id="IPR036390">
    <property type="entry name" value="WH_DNA-bd_sf"/>
</dbReference>
<dbReference type="InterPro" id="IPR005119">
    <property type="entry name" value="LysR_subst-bd"/>
</dbReference>
<comment type="similarity">
    <text evidence="1">Belongs to the LysR transcriptional regulatory family.</text>
</comment>
<keyword evidence="3" id="KW-0238">DNA-binding</keyword>
<name>A0ABX8R3N9_9ACTN</name>
<dbReference type="CDD" id="cd08414">
    <property type="entry name" value="PBP2_LTTR_aromatics_like"/>
    <property type="match status" value="1"/>
</dbReference>
<dbReference type="Gene3D" id="1.10.10.10">
    <property type="entry name" value="Winged helix-like DNA-binding domain superfamily/Winged helix DNA-binding domain"/>
    <property type="match status" value="1"/>
</dbReference>
<reference evidence="6" key="1">
    <citation type="submission" date="2020-07" db="EMBL/GenBank/DDBJ databases">
        <authorList>
            <person name="Tarantini F.S."/>
            <person name="Hong K.W."/>
            <person name="Chan K.G."/>
        </authorList>
    </citation>
    <scope>NUCLEOTIDE SEQUENCE</scope>
    <source>
        <strain evidence="6">32-07</strain>
    </source>
</reference>
<keyword evidence="7" id="KW-1185">Reference proteome</keyword>
<dbReference type="Proteomes" id="UP001049518">
    <property type="component" value="Chromosome"/>
</dbReference>
<keyword evidence="4" id="KW-0804">Transcription</keyword>
<feature type="domain" description="HTH lysR-type" evidence="5">
    <location>
        <begin position="3"/>
        <end position="60"/>
    </location>
</feature>
<dbReference type="SUPFAM" id="SSF46785">
    <property type="entry name" value="Winged helix' DNA-binding domain"/>
    <property type="match status" value="1"/>
</dbReference>
<dbReference type="InterPro" id="IPR036388">
    <property type="entry name" value="WH-like_DNA-bd_sf"/>
</dbReference>
<evidence type="ECO:0000256" key="2">
    <source>
        <dbReference type="ARBA" id="ARBA00023015"/>
    </source>
</evidence>
<proteinExistence type="inferred from homology"/>
<dbReference type="PROSITE" id="PS50931">
    <property type="entry name" value="HTH_LYSR"/>
    <property type="match status" value="1"/>
</dbReference>
<evidence type="ECO:0000256" key="3">
    <source>
        <dbReference type="ARBA" id="ARBA00023125"/>
    </source>
</evidence>
<protein>
    <submittedName>
        <fullName evidence="6">LysR family transcriptional regulator</fullName>
    </submittedName>
</protein>
<dbReference type="RefSeq" id="WP_231331800.1">
    <property type="nucleotide sequence ID" value="NZ_CP059572.1"/>
</dbReference>
<evidence type="ECO:0000313" key="6">
    <source>
        <dbReference type="EMBL" id="QXJ25665.1"/>
    </source>
</evidence>
<evidence type="ECO:0000256" key="4">
    <source>
        <dbReference type="ARBA" id="ARBA00023163"/>
    </source>
</evidence>
<dbReference type="EMBL" id="CP059572">
    <property type="protein sequence ID" value="QXJ25665.1"/>
    <property type="molecule type" value="Genomic_DNA"/>
</dbReference>
<organism evidence="6 7">
    <name type="scientific">Actinomadura graeca</name>
    <dbReference type="NCBI Taxonomy" id="2750812"/>
    <lineage>
        <taxon>Bacteria</taxon>
        <taxon>Bacillati</taxon>
        <taxon>Actinomycetota</taxon>
        <taxon>Actinomycetes</taxon>
        <taxon>Streptosporangiales</taxon>
        <taxon>Thermomonosporaceae</taxon>
        <taxon>Actinomadura</taxon>
    </lineage>
</organism>
<dbReference type="PANTHER" id="PTHR30346">
    <property type="entry name" value="TRANSCRIPTIONAL DUAL REGULATOR HCAR-RELATED"/>
    <property type="match status" value="1"/>
</dbReference>
<accession>A0ABX8R3N9</accession>
<dbReference type="Pfam" id="PF03466">
    <property type="entry name" value="LysR_substrate"/>
    <property type="match status" value="1"/>
</dbReference>
<dbReference type="Gene3D" id="3.40.190.10">
    <property type="entry name" value="Periplasmic binding protein-like II"/>
    <property type="match status" value="2"/>
</dbReference>
<dbReference type="SUPFAM" id="SSF53850">
    <property type="entry name" value="Periplasmic binding protein-like II"/>
    <property type="match status" value="1"/>
</dbReference>
<dbReference type="PANTHER" id="PTHR30346:SF30">
    <property type="entry name" value="SMALL NEUTRAL PROTEASE REGULATORY PROTEIN"/>
    <property type="match status" value="1"/>
</dbReference>
<sequence>MDLELRHLHTVCAIAETGSLTKAAAAMHISQPALTARLKQIEGELGAALFDRSSRGMLPTPVGELVLLQARAILHGVAGLRGSVTRSRQSGGASISLGGVCRGHLAIGLAERLGDHLDGADVRLTLHYSPSLLWDLVGAGRFDLATTVDYRGYELRPSAEVRCATIVREPIFLALPAADPLARLSEVPLGDLADRTWIMGPPDGAGWPDCFIATCGQAGFEPRVRYITPSPDSVRALVAAGRGVAACQAACGPAPGLAIRPIAGRPLTLRHVLLSPRDGRLADRMTTMLELARAAYWSHIRDQTDFYHLLRTEPSIAHGA</sequence>
<evidence type="ECO:0000259" key="5">
    <source>
        <dbReference type="PROSITE" id="PS50931"/>
    </source>
</evidence>
<dbReference type="Pfam" id="PF00126">
    <property type="entry name" value="HTH_1"/>
    <property type="match status" value="1"/>
</dbReference>